<evidence type="ECO:0000256" key="1">
    <source>
        <dbReference type="ARBA" id="ARBA00001961"/>
    </source>
</evidence>
<dbReference type="Gene3D" id="2.60.120.620">
    <property type="entry name" value="q2cbj1_9rhob like domain"/>
    <property type="match status" value="1"/>
</dbReference>
<organism evidence="8 9">
    <name type="scientific">Cyclobacterium jeungdonense</name>
    <dbReference type="NCBI Taxonomy" id="708087"/>
    <lineage>
        <taxon>Bacteria</taxon>
        <taxon>Pseudomonadati</taxon>
        <taxon>Bacteroidota</taxon>
        <taxon>Cytophagia</taxon>
        <taxon>Cytophagales</taxon>
        <taxon>Cyclobacteriaceae</taxon>
        <taxon>Cyclobacterium</taxon>
    </lineage>
</organism>
<gene>
    <name evidence="8" type="ORF">QWZ15_05845</name>
</gene>
<name>A0ABT8C3I8_9BACT</name>
<evidence type="ECO:0000256" key="2">
    <source>
        <dbReference type="ARBA" id="ARBA00022723"/>
    </source>
</evidence>
<evidence type="ECO:0000256" key="3">
    <source>
        <dbReference type="ARBA" id="ARBA00022896"/>
    </source>
</evidence>
<keyword evidence="4" id="KW-0223">Dioxygenase</keyword>
<dbReference type="PANTHER" id="PTHR12907">
    <property type="entry name" value="EGL NINE HOMOLOG-RELATED"/>
    <property type="match status" value="1"/>
</dbReference>
<evidence type="ECO:0000256" key="5">
    <source>
        <dbReference type="ARBA" id="ARBA00023002"/>
    </source>
</evidence>
<sequence>MTQYTPLSSTSTNEQIAQELYQNGWSITDQYISESFRKELLEEQQDLVYHGQFRHAGVGKGESFAIQPEIRSDKVLWMDEMQLTPLQQTYWDMLENLRLAINQRCYLGLRSYEAHFAMYPPGSFYLRHLDQFQSVSYRKVTVILYLNEHWETSDGGALRMYFTAENGVEEYRDVLPVGGRLVTFLSGEIPHEVLPTKKARISITGWFKDS</sequence>
<keyword evidence="3" id="KW-0847">Vitamin C</keyword>
<evidence type="ECO:0000259" key="7">
    <source>
        <dbReference type="PROSITE" id="PS51471"/>
    </source>
</evidence>
<dbReference type="RefSeq" id="WP_163386607.1">
    <property type="nucleotide sequence ID" value="NZ_JAUFQS010000005.1"/>
</dbReference>
<comment type="caution">
    <text evidence="8">The sequence shown here is derived from an EMBL/GenBank/DDBJ whole genome shotgun (WGS) entry which is preliminary data.</text>
</comment>
<evidence type="ECO:0000313" key="9">
    <source>
        <dbReference type="Proteomes" id="UP001236663"/>
    </source>
</evidence>
<protein>
    <submittedName>
        <fullName evidence="8">2OG-Fe(II) oxygenase</fullName>
    </submittedName>
</protein>
<dbReference type="EMBL" id="JAUFQS010000005">
    <property type="protein sequence ID" value="MDN3687340.1"/>
    <property type="molecule type" value="Genomic_DNA"/>
</dbReference>
<dbReference type="InterPro" id="IPR006620">
    <property type="entry name" value="Pro_4_hyd_alph"/>
</dbReference>
<dbReference type="SMART" id="SM00702">
    <property type="entry name" value="P4Hc"/>
    <property type="match status" value="1"/>
</dbReference>
<feature type="domain" description="Fe2OG dioxygenase" evidence="7">
    <location>
        <begin position="110"/>
        <end position="209"/>
    </location>
</feature>
<dbReference type="PROSITE" id="PS51471">
    <property type="entry name" value="FE2OG_OXY"/>
    <property type="match status" value="1"/>
</dbReference>
<dbReference type="InterPro" id="IPR051559">
    <property type="entry name" value="HIF_prolyl_hydroxylases"/>
</dbReference>
<keyword evidence="2" id="KW-0479">Metal-binding</keyword>
<reference evidence="9" key="1">
    <citation type="journal article" date="2019" name="Int. J. Syst. Evol. Microbiol.">
        <title>The Global Catalogue of Microorganisms (GCM) 10K type strain sequencing project: providing services to taxonomists for standard genome sequencing and annotation.</title>
        <authorList>
            <consortium name="The Broad Institute Genomics Platform"/>
            <consortium name="The Broad Institute Genome Sequencing Center for Infectious Disease"/>
            <person name="Wu L."/>
            <person name="Ma J."/>
        </authorList>
    </citation>
    <scope>NUCLEOTIDE SEQUENCE [LARGE SCALE GENOMIC DNA]</scope>
    <source>
        <strain evidence="9">CECT 7706</strain>
    </source>
</reference>
<dbReference type="PANTHER" id="PTHR12907:SF26">
    <property type="entry name" value="HIF PROLYL HYDROXYLASE, ISOFORM C"/>
    <property type="match status" value="1"/>
</dbReference>
<keyword evidence="9" id="KW-1185">Reference proteome</keyword>
<dbReference type="InterPro" id="IPR005123">
    <property type="entry name" value="Oxoglu/Fe-dep_dioxygenase_dom"/>
</dbReference>
<comment type="cofactor">
    <cofactor evidence="1">
        <name>L-ascorbate</name>
        <dbReference type="ChEBI" id="CHEBI:38290"/>
    </cofactor>
</comment>
<keyword evidence="5" id="KW-0560">Oxidoreductase</keyword>
<dbReference type="Proteomes" id="UP001236663">
    <property type="component" value="Unassembled WGS sequence"/>
</dbReference>
<accession>A0ABT8C3I8</accession>
<dbReference type="Pfam" id="PF13640">
    <property type="entry name" value="2OG-FeII_Oxy_3"/>
    <property type="match status" value="1"/>
</dbReference>
<dbReference type="InterPro" id="IPR044862">
    <property type="entry name" value="Pro_4_hyd_alph_FE2OG_OXY"/>
</dbReference>
<evidence type="ECO:0000256" key="6">
    <source>
        <dbReference type="ARBA" id="ARBA00023004"/>
    </source>
</evidence>
<proteinExistence type="predicted"/>
<evidence type="ECO:0000256" key="4">
    <source>
        <dbReference type="ARBA" id="ARBA00022964"/>
    </source>
</evidence>
<keyword evidence="6" id="KW-0408">Iron</keyword>
<evidence type="ECO:0000313" key="8">
    <source>
        <dbReference type="EMBL" id="MDN3687340.1"/>
    </source>
</evidence>